<keyword evidence="8" id="KW-1185">Reference proteome</keyword>
<evidence type="ECO:0000256" key="4">
    <source>
        <dbReference type="ARBA" id="ARBA00023242"/>
    </source>
</evidence>
<dbReference type="InterPro" id="IPR037624">
    <property type="entry name" value="Nup133-like"/>
</dbReference>
<evidence type="ECO:0000313" key="8">
    <source>
        <dbReference type="Proteomes" id="UP001415857"/>
    </source>
</evidence>
<feature type="region of interest" description="Disordered" evidence="5">
    <location>
        <begin position="1"/>
        <end position="56"/>
    </location>
</feature>
<accession>A0AAP0X007</accession>
<gene>
    <name evidence="7" type="ORF">L1049_024835</name>
</gene>
<comment type="caution">
    <text evidence="7">The sequence shown here is derived from an EMBL/GenBank/DDBJ whole genome shotgun (WGS) entry which is preliminary data.</text>
</comment>
<evidence type="ECO:0000256" key="1">
    <source>
        <dbReference type="ARBA" id="ARBA00004123"/>
    </source>
</evidence>
<dbReference type="PANTHER" id="PTHR13405">
    <property type="entry name" value="NUCLEAR PORE COMPLEX PROTEIN NUP133"/>
    <property type="match status" value="1"/>
</dbReference>
<name>A0AAP0X007_LIQFO</name>
<dbReference type="PANTHER" id="PTHR13405:SF11">
    <property type="entry name" value="NUCLEAR PORE COMPLEX PROTEIN NUP133"/>
    <property type="match status" value="1"/>
</dbReference>
<comment type="subcellular location">
    <subcellularLocation>
        <location evidence="1">Nucleus</location>
    </subcellularLocation>
</comment>
<keyword evidence="3" id="KW-0813">Transport</keyword>
<dbReference type="AlphaFoldDB" id="A0AAP0X007"/>
<feature type="domain" description="Nucleoporin Nup133/Nup155-like N-terminal" evidence="6">
    <location>
        <begin position="80"/>
        <end position="538"/>
    </location>
</feature>
<keyword evidence="4" id="KW-0539">Nucleus</keyword>
<dbReference type="EMBL" id="JBBPBK010000005">
    <property type="protein sequence ID" value="KAK9285637.1"/>
    <property type="molecule type" value="Genomic_DNA"/>
</dbReference>
<dbReference type="GO" id="GO:0000972">
    <property type="term" value="P:transcription-dependent tethering of RNA polymerase II gene DNA at nuclear periphery"/>
    <property type="evidence" value="ECO:0007669"/>
    <property type="project" value="TreeGrafter"/>
</dbReference>
<feature type="region of interest" description="Disordered" evidence="5">
    <location>
        <begin position="227"/>
        <end position="248"/>
    </location>
</feature>
<evidence type="ECO:0000256" key="3">
    <source>
        <dbReference type="ARBA" id="ARBA00022448"/>
    </source>
</evidence>
<protein>
    <recommendedName>
        <fullName evidence="6">Nucleoporin Nup133/Nup155-like N-terminal domain-containing protein</fullName>
    </recommendedName>
</protein>
<dbReference type="InterPro" id="IPR015943">
    <property type="entry name" value="WD40/YVTN_repeat-like_dom_sf"/>
</dbReference>
<comment type="similarity">
    <text evidence="2">Belongs to the nucleoporin Nup133 family.</text>
</comment>
<evidence type="ECO:0000256" key="5">
    <source>
        <dbReference type="SAM" id="MobiDB-lite"/>
    </source>
</evidence>
<dbReference type="GO" id="GO:0016973">
    <property type="term" value="P:poly(A)+ mRNA export from nucleus"/>
    <property type="evidence" value="ECO:0007669"/>
    <property type="project" value="TreeGrafter"/>
</dbReference>
<evidence type="ECO:0000313" key="7">
    <source>
        <dbReference type="EMBL" id="KAK9285637.1"/>
    </source>
</evidence>
<dbReference type="Proteomes" id="UP001415857">
    <property type="component" value="Unassembled WGS sequence"/>
</dbReference>
<dbReference type="Pfam" id="PF08801">
    <property type="entry name" value="Nucleoporin_N"/>
    <property type="match status" value="1"/>
</dbReference>
<feature type="compositionally biased region" description="Polar residues" evidence="5">
    <location>
        <begin position="239"/>
        <end position="248"/>
    </location>
</feature>
<proteinExistence type="inferred from homology"/>
<evidence type="ECO:0000256" key="2">
    <source>
        <dbReference type="ARBA" id="ARBA00005569"/>
    </source>
</evidence>
<organism evidence="7 8">
    <name type="scientific">Liquidambar formosana</name>
    <name type="common">Formosan gum</name>
    <dbReference type="NCBI Taxonomy" id="63359"/>
    <lineage>
        <taxon>Eukaryota</taxon>
        <taxon>Viridiplantae</taxon>
        <taxon>Streptophyta</taxon>
        <taxon>Embryophyta</taxon>
        <taxon>Tracheophyta</taxon>
        <taxon>Spermatophyta</taxon>
        <taxon>Magnoliopsida</taxon>
        <taxon>eudicotyledons</taxon>
        <taxon>Gunneridae</taxon>
        <taxon>Pentapetalae</taxon>
        <taxon>Saxifragales</taxon>
        <taxon>Altingiaceae</taxon>
        <taxon>Liquidambar</taxon>
    </lineage>
</organism>
<sequence>MFSPATKKPSFSSRKERNLGQGVPDSPITPLAENRRSLNDTAIPNRPTTGTPAPWTSRLSVLARIPPVKKSEKGDEVDPIKPVYVGEFPQVVRDEQTSFLQKGVPGNTYISGGMDKGTSLSWIICGSRLFIWSYLSPAASRKCIVLQIPSNVLETGDISKNPYHGSNWLLCVVNWNSTPTTTNKVVRQYNSVGIVLCNQKGGTVIYWPDIYSEEEIPPVLSLASSDKSEVNFTPGDGKTTPNKQQQHSRLGSSLIGSSTFNSLIASAIPDTWHVCIAIACSCDGELWQFQCSPTGIHWEKIYQDILRLSSQGSDSSQFIGSKGYPRSLIWRFPNLCLEKSNRQFFLLTNHEIHCFNIKLSPDLKVSKLWCHEIIGTDGDLGIKKDLAGQKRIWPLDVQVDNHGKVITILVATFCKDRVSSSNYTQYSLLTMQYKSGVNISSEVIEPIHEKVLEKKAPIQVIIPKARVEEEDFLFSMRLRVGGKPSGSAIILSGDGTATVSHYFRNSTRLYQFDLPYDAGKVLDASVFPSTEDDEDGAWVVLT</sequence>
<feature type="compositionally biased region" description="Polar residues" evidence="5">
    <location>
        <begin position="39"/>
        <end position="51"/>
    </location>
</feature>
<dbReference type="InterPro" id="IPR014908">
    <property type="entry name" value="Nucleoporin_Nup133/Nup155_N"/>
</dbReference>
<evidence type="ECO:0000259" key="6">
    <source>
        <dbReference type="Pfam" id="PF08801"/>
    </source>
</evidence>
<reference evidence="7 8" key="1">
    <citation type="journal article" date="2024" name="Plant J.">
        <title>Genome sequences and population genomics reveal climatic adaptation and genomic divergence between two closely related sweetgum species.</title>
        <authorList>
            <person name="Xu W.Q."/>
            <person name="Ren C.Q."/>
            <person name="Zhang X.Y."/>
            <person name="Comes H.P."/>
            <person name="Liu X.H."/>
            <person name="Li Y.G."/>
            <person name="Kettle C.J."/>
            <person name="Jalonen R."/>
            <person name="Gaisberger H."/>
            <person name="Ma Y.Z."/>
            <person name="Qiu Y.X."/>
        </authorList>
    </citation>
    <scope>NUCLEOTIDE SEQUENCE [LARGE SCALE GENOMIC DNA]</scope>
    <source>
        <strain evidence="7">Hangzhou</strain>
    </source>
</reference>
<dbReference type="GO" id="GO:0031080">
    <property type="term" value="C:nuclear pore outer ring"/>
    <property type="evidence" value="ECO:0007669"/>
    <property type="project" value="TreeGrafter"/>
</dbReference>
<dbReference type="GO" id="GO:0006606">
    <property type="term" value="P:protein import into nucleus"/>
    <property type="evidence" value="ECO:0007669"/>
    <property type="project" value="TreeGrafter"/>
</dbReference>
<dbReference type="GO" id="GO:0017056">
    <property type="term" value="F:structural constituent of nuclear pore"/>
    <property type="evidence" value="ECO:0007669"/>
    <property type="project" value="InterPro"/>
</dbReference>
<dbReference type="Gene3D" id="2.130.10.10">
    <property type="entry name" value="YVTN repeat-like/Quinoprotein amine dehydrogenase"/>
    <property type="match status" value="1"/>
</dbReference>
<dbReference type="SUPFAM" id="SSF117289">
    <property type="entry name" value="Nucleoporin domain"/>
    <property type="match status" value="1"/>
</dbReference>